<feature type="region of interest" description="Disordered" evidence="7">
    <location>
        <begin position="510"/>
        <end position="634"/>
    </location>
</feature>
<keyword evidence="6" id="KW-0175">Coiled coil</keyword>
<dbReference type="EMBL" id="QGDH01000082">
    <property type="protein sequence ID" value="RAR08876.1"/>
    <property type="molecule type" value="Genomic_DNA"/>
</dbReference>
<dbReference type="SUPFAM" id="SSF103473">
    <property type="entry name" value="MFS general substrate transporter"/>
    <property type="match status" value="1"/>
</dbReference>
<accession>A0A364N0L2</accession>
<feature type="compositionally biased region" description="Low complexity" evidence="7">
    <location>
        <begin position="565"/>
        <end position="579"/>
    </location>
</feature>
<evidence type="ECO:0000256" key="1">
    <source>
        <dbReference type="ARBA" id="ARBA00004651"/>
    </source>
</evidence>
<proteinExistence type="predicted"/>
<dbReference type="AlphaFoldDB" id="A0A364N0L2"/>
<feature type="compositionally biased region" description="Low complexity" evidence="7">
    <location>
        <begin position="587"/>
        <end position="609"/>
    </location>
</feature>
<reference evidence="10" key="1">
    <citation type="submission" date="2018-05" db="EMBL/GenBank/DDBJ databases">
        <title>Draft genome sequence of Stemphylium lycopersici strain CIDEFI 213.</title>
        <authorList>
            <person name="Medina R."/>
            <person name="Franco M.E.E."/>
            <person name="Lucentini C.G."/>
            <person name="Saparrat M.C.N."/>
            <person name="Balatti P.A."/>
        </authorList>
    </citation>
    <scope>NUCLEOTIDE SEQUENCE [LARGE SCALE GENOMIC DNA]</scope>
    <source>
        <strain evidence="10">CIDEFI 213</strain>
    </source>
</reference>
<dbReference type="SUPFAM" id="SSF47459">
    <property type="entry name" value="HLH, helix-loop-helix DNA-binding domain"/>
    <property type="match status" value="1"/>
</dbReference>
<dbReference type="PANTHER" id="PTHR23513">
    <property type="entry name" value="INTEGRAL MEMBRANE EFFLUX PROTEIN-RELATED"/>
    <property type="match status" value="1"/>
</dbReference>
<feature type="transmembrane region" description="Helical" evidence="8">
    <location>
        <begin position="412"/>
        <end position="435"/>
    </location>
</feature>
<dbReference type="Gene3D" id="4.10.280.10">
    <property type="entry name" value="Helix-loop-helix DNA-binding domain"/>
    <property type="match status" value="1"/>
</dbReference>
<keyword evidence="2" id="KW-1003">Cell membrane</keyword>
<organism evidence="9 10">
    <name type="scientific">Stemphylium lycopersici</name>
    <name type="common">Tomato gray leaf spot disease fungus</name>
    <name type="synonym">Thyrospora lycopersici</name>
    <dbReference type="NCBI Taxonomy" id="183478"/>
    <lineage>
        <taxon>Eukaryota</taxon>
        <taxon>Fungi</taxon>
        <taxon>Dikarya</taxon>
        <taxon>Ascomycota</taxon>
        <taxon>Pezizomycotina</taxon>
        <taxon>Dothideomycetes</taxon>
        <taxon>Pleosporomycetidae</taxon>
        <taxon>Pleosporales</taxon>
        <taxon>Pleosporineae</taxon>
        <taxon>Pleosporaceae</taxon>
        <taxon>Stemphylium</taxon>
    </lineage>
</organism>
<dbReference type="InterPro" id="IPR036638">
    <property type="entry name" value="HLH_DNA-bd_sf"/>
</dbReference>
<evidence type="ECO:0000256" key="6">
    <source>
        <dbReference type="SAM" id="Coils"/>
    </source>
</evidence>
<keyword evidence="4 8" id="KW-1133">Transmembrane helix</keyword>
<feature type="transmembrane region" description="Helical" evidence="8">
    <location>
        <begin position="144"/>
        <end position="162"/>
    </location>
</feature>
<evidence type="ECO:0000256" key="8">
    <source>
        <dbReference type="SAM" id="Phobius"/>
    </source>
</evidence>
<feature type="transmembrane region" description="Helical" evidence="8">
    <location>
        <begin position="183"/>
        <end position="205"/>
    </location>
</feature>
<feature type="region of interest" description="Disordered" evidence="7">
    <location>
        <begin position="763"/>
        <end position="803"/>
    </location>
</feature>
<evidence type="ECO:0000313" key="9">
    <source>
        <dbReference type="EMBL" id="RAR08876.1"/>
    </source>
</evidence>
<dbReference type="Proteomes" id="UP000249619">
    <property type="component" value="Unassembled WGS sequence"/>
</dbReference>
<feature type="transmembrane region" description="Helical" evidence="8">
    <location>
        <begin position="211"/>
        <end position="231"/>
    </location>
</feature>
<feature type="transmembrane region" description="Helical" evidence="8">
    <location>
        <begin position="455"/>
        <end position="477"/>
    </location>
</feature>
<feature type="transmembrane region" description="Helical" evidence="8">
    <location>
        <begin position="374"/>
        <end position="400"/>
    </location>
</feature>
<sequence>MVRPVAVIRETWNIYTPIERRNIAIYIAGIMMYKFGLEAFNGSVIALATNRYDELEKTTHISITFQRVGVLTGLNQAFQCVGSILIAPLIKRYPTKNVLACAVLIFAFMSSLLLILDAATGGKFVPHRWPKNDFSYYGDYDTDAMIPIYCVCGIVYGMVELIRRVIPRDLVGGNVQKLRRMDSLVHIFYEISGTAGAFCTALALIPHFGNNFSFIITPIFFAAASILWYFIHEDSIPKEHTALILESQPTYVKAVMGGFYLFFESVGTGAKIIFTHRKFIWLLPGYAVALYAHRYLENAIAPAVARRYFGNSAWSQIIVGGSNFGELLGALFVFMFTNLVQTPIPWLRLDALALLIVWYLPYWNPPRNDVAQAWIVGATFLPMSFGWAAGDVSLAAYIQASLARIESKTQNVSALGAVMAFLYSTYIVTYAIASVSLGTYIDRVSDQNHEQIHGAIQNVAGVQFTIISVLVLASTFVPKGAFSLNPKMLNEEELDTDLEDEELEYVPGVQVKGKQSYESHEMPYPQPNRAPDSERNEGGHRGPLSRTWPQIFKKRRRYSPVRESAQQQQQQAHVQQLQAQPPPQIQPQPQQTRQQQQQQQPVQIPIHPVRSLKSPSVTAQSITSPTISSIRSPSVAADTASTISSVSHASSAPPNKIPIARRKSSIAPADSNGAGGVTTPQADLLASKSNYELISSGQHLEMGLHFSTAMATGVMMKRATHRAAEQARRDRMKNAMVDLAEFLLDGEVTFGSGTTCFVIMRGKEEEEDGGDGGGGGERGGGREEKGSKGAGASVTGEKKTVNKARLIEMALEKMRAQEKEIEMLRKEIEDLRTEDRMDVS</sequence>
<dbReference type="GO" id="GO:0022857">
    <property type="term" value="F:transmembrane transporter activity"/>
    <property type="evidence" value="ECO:0007669"/>
    <property type="project" value="InterPro"/>
</dbReference>
<evidence type="ECO:0000256" key="2">
    <source>
        <dbReference type="ARBA" id="ARBA00022475"/>
    </source>
</evidence>
<feature type="transmembrane region" description="Helical" evidence="8">
    <location>
        <begin position="346"/>
        <end position="362"/>
    </location>
</feature>
<feature type="coiled-coil region" evidence="6">
    <location>
        <begin position="807"/>
        <end position="834"/>
    </location>
</feature>
<evidence type="ECO:0000313" key="10">
    <source>
        <dbReference type="Proteomes" id="UP000249619"/>
    </source>
</evidence>
<dbReference type="Pfam" id="PF07690">
    <property type="entry name" value="MFS_1"/>
    <property type="match status" value="1"/>
</dbReference>
<evidence type="ECO:0000256" key="5">
    <source>
        <dbReference type="ARBA" id="ARBA00023136"/>
    </source>
</evidence>
<keyword evidence="5 8" id="KW-0472">Membrane</keyword>
<protein>
    <submittedName>
        <fullName evidence="9">Major facilitator superfamily domain general substrate transporter protein</fullName>
    </submittedName>
</protein>
<evidence type="ECO:0000256" key="4">
    <source>
        <dbReference type="ARBA" id="ARBA00022989"/>
    </source>
</evidence>
<feature type="compositionally biased region" description="Low complexity" evidence="7">
    <location>
        <begin position="621"/>
        <end position="634"/>
    </location>
</feature>
<comment type="subcellular location">
    <subcellularLocation>
        <location evidence="1">Cell membrane</location>
        <topology evidence="1">Multi-pass membrane protein</topology>
    </subcellularLocation>
</comment>
<feature type="transmembrane region" description="Helical" evidence="8">
    <location>
        <begin position="68"/>
        <end position="90"/>
    </location>
</feature>
<keyword evidence="10" id="KW-1185">Reference proteome</keyword>
<feature type="transmembrane region" description="Helical" evidence="8">
    <location>
        <begin position="279"/>
        <end position="296"/>
    </location>
</feature>
<dbReference type="Gene3D" id="1.20.1250.20">
    <property type="entry name" value="MFS general substrate transporter like domains"/>
    <property type="match status" value="1"/>
</dbReference>
<evidence type="ECO:0000256" key="7">
    <source>
        <dbReference type="SAM" id="MobiDB-lite"/>
    </source>
</evidence>
<dbReference type="InterPro" id="IPR036259">
    <property type="entry name" value="MFS_trans_sf"/>
</dbReference>
<evidence type="ECO:0000256" key="3">
    <source>
        <dbReference type="ARBA" id="ARBA00022692"/>
    </source>
</evidence>
<dbReference type="PANTHER" id="PTHR23513:SF6">
    <property type="entry name" value="MAJOR FACILITATOR SUPERFAMILY ASSOCIATED DOMAIN-CONTAINING PROTEIN"/>
    <property type="match status" value="1"/>
</dbReference>
<name>A0A364N0L2_STELY</name>
<gene>
    <name evidence="9" type="ORF">DDE83_005793</name>
</gene>
<dbReference type="GO" id="GO:0046983">
    <property type="term" value="F:protein dimerization activity"/>
    <property type="evidence" value="ECO:0007669"/>
    <property type="project" value="InterPro"/>
</dbReference>
<comment type="caution">
    <text evidence="9">The sequence shown here is derived from an EMBL/GenBank/DDBJ whole genome shotgun (WGS) entry which is preliminary data.</text>
</comment>
<dbReference type="GO" id="GO:0005886">
    <property type="term" value="C:plasma membrane"/>
    <property type="evidence" value="ECO:0007669"/>
    <property type="project" value="UniProtKB-SubCell"/>
</dbReference>
<feature type="transmembrane region" description="Helical" evidence="8">
    <location>
        <begin position="316"/>
        <end position="334"/>
    </location>
</feature>
<keyword evidence="3 8" id="KW-0812">Transmembrane</keyword>
<dbReference type="InterPro" id="IPR011701">
    <property type="entry name" value="MFS"/>
</dbReference>
<feature type="compositionally biased region" description="Basic and acidic residues" evidence="7">
    <location>
        <begin position="531"/>
        <end position="540"/>
    </location>
</feature>
<feature type="transmembrane region" description="Helical" evidence="8">
    <location>
        <begin position="97"/>
        <end position="116"/>
    </location>
</feature>
<feature type="transmembrane region" description="Helical" evidence="8">
    <location>
        <begin position="23"/>
        <end position="48"/>
    </location>
</feature>